<proteinExistence type="predicted"/>
<evidence type="ECO:0000313" key="2">
    <source>
        <dbReference type="EMBL" id="KAF1924231.1"/>
    </source>
</evidence>
<reference evidence="2" key="1">
    <citation type="journal article" date="2020" name="Stud. Mycol.">
        <title>101 Dothideomycetes genomes: a test case for predicting lifestyles and emergence of pathogens.</title>
        <authorList>
            <person name="Haridas S."/>
            <person name="Albert R."/>
            <person name="Binder M."/>
            <person name="Bloem J."/>
            <person name="Labutti K."/>
            <person name="Salamov A."/>
            <person name="Andreopoulos B."/>
            <person name="Baker S."/>
            <person name="Barry K."/>
            <person name="Bills G."/>
            <person name="Bluhm B."/>
            <person name="Cannon C."/>
            <person name="Castanera R."/>
            <person name="Culley D."/>
            <person name="Daum C."/>
            <person name="Ezra D."/>
            <person name="Gonzalez J."/>
            <person name="Henrissat B."/>
            <person name="Kuo A."/>
            <person name="Liang C."/>
            <person name="Lipzen A."/>
            <person name="Lutzoni F."/>
            <person name="Magnuson J."/>
            <person name="Mondo S."/>
            <person name="Nolan M."/>
            <person name="Ohm R."/>
            <person name="Pangilinan J."/>
            <person name="Park H.-J."/>
            <person name="Ramirez L."/>
            <person name="Alfaro M."/>
            <person name="Sun H."/>
            <person name="Tritt A."/>
            <person name="Yoshinaga Y."/>
            <person name="Zwiers L.-H."/>
            <person name="Turgeon B."/>
            <person name="Goodwin S."/>
            <person name="Spatafora J."/>
            <person name="Crous P."/>
            <person name="Grigoriev I."/>
        </authorList>
    </citation>
    <scope>NUCLEOTIDE SEQUENCE</scope>
    <source>
        <strain evidence="2">CBS 183.55</strain>
    </source>
</reference>
<name>A0A6A5R7S2_9PLEO</name>
<accession>A0A6A5R7S2</accession>
<gene>
    <name evidence="2" type="ORF">M421DRAFT_8896</name>
</gene>
<feature type="region of interest" description="Disordered" evidence="1">
    <location>
        <begin position="17"/>
        <end position="40"/>
    </location>
</feature>
<protein>
    <submittedName>
        <fullName evidence="2">Uncharacterized protein</fullName>
    </submittedName>
</protein>
<organism evidence="2 3">
    <name type="scientific">Didymella exigua CBS 183.55</name>
    <dbReference type="NCBI Taxonomy" id="1150837"/>
    <lineage>
        <taxon>Eukaryota</taxon>
        <taxon>Fungi</taxon>
        <taxon>Dikarya</taxon>
        <taxon>Ascomycota</taxon>
        <taxon>Pezizomycotina</taxon>
        <taxon>Dothideomycetes</taxon>
        <taxon>Pleosporomycetidae</taxon>
        <taxon>Pleosporales</taxon>
        <taxon>Pleosporineae</taxon>
        <taxon>Didymellaceae</taxon>
        <taxon>Didymella</taxon>
    </lineage>
</organism>
<evidence type="ECO:0000256" key="1">
    <source>
        <dbReference type="SAM" id="MobiDB-lite"/>
    </source>
</evidence>
<evidence type="ECO:0000313" key="3">
    <source>
        <dbReference type="Proteomes" id="UP000800082"/>
    </source>
</evidence>
<dbReference type="AlphaFoldDB" id="A0A6A5R7S2"/>
<sequence length="253" mass="27912">ASAAAFLRSWRTQGSPFAHESVENRPPASSRGRWSLSQKSSTSTVPESALASAWSLCDRYEQELDVIHIKYRWAMAFLGKAYTERMDQIKEQDVARSRDAKNRGGRGKVSSEAMDALLLSVTATLDRQQRQRFKRRLHQALRWYEAAKQLGWGMLCLMLHDVITNSALDEWLGSEGISGGSISEKATLSIEASAPAPATEVEEIEDSELEESGDGNDDSVEPAPSQRTAKSPAAAHAMRQLTLLELFKPFAGT</sequence>
<feature type="compositionally biased region" description="Acidic residues" evidence="1">
    <location>
        <begin position="200"/>
        <end position="220"/>
    </location>
</feature>
<dbReference type="OrthoDB" id="3798967at2759"/>
<dbReference type="Proteomes" id="UP000800082">
    <property type="component" value="Unassembled WGS sequence"/>
</dbReference>
<dbReference type="RefSeq" id="XP_033444484.1">
    <property type="nucleotide sequence ID" value="XM_033597717.1"/>
</dbReference>
<dbReference type="EMBL" id="ML978995">
    <property type="protein sequence ID" value="KAF1924231.1"/>
    <property type="molecule type" value="Genomic_DNA"/>
</dbReference>
<dbReference type="GeneID" id="54355384"/>
<keyword evidence="3" id="KW-1185">Reference proteome</keyword>
<feature type="region of interest" description="Disordered" evidence="1">
    <location>
        <begin position="191"/>
        <end position="234"/>
    </location>
</feature>
<feature type="non-terminal residue" evidence="2">
    <location>
        <position position="1"/>
    </location>
</feature>